<dbReference type="PANTHER" id="PTHR45631:SF197">
    <property type="entry name" value="TYROSINE KINASE FAMILY PROTEIN"/>
    <property type="match status" value="1"/>
</dbReference>
<feature type="transmembrane region" description="Helical" evidence="8">
    <location>
        <begin position="511"/>
        <end position="535"/>
    </location>
</feature>
<protein>
    <recommendedName>
        <fullName evidence="10">Malectin-like domain-containing protein</fullName>
    </recommendedName>
</protein>
<evidence type="ECO:0000256" key="8">
    <source>
        <dbReference type="SAM" id="Phobius"/>
    </source>
</evidence>
<dbReference type="FunFam" id="3.80.10.10:FF:000129">
    <property type="entry name" value="Leucine-rich repeat receptor-like kinase"/>
    <property type="match status" value="1"/>
</dbReference>
<evidence type="ECO:0000313" key="11">
    <source>
        <dbReference type="EMBL" id="KAK4269288.1"/>
    </source>
</evidence>
<keyword evidence="4 9" id="KW-0732">Signal</keyword>
<dbReference type="InterPro" id="IPR001611">
    <property type="entry name" value="Leu-rich_rpt"/>
</dbReference>
<dbReference type="Gene3D" id="3.80.10.10">
    <property type="entry name" value="Ribonuclease Inhibitor"/>
    <property type="match status" value="1"/>
</dbReference>
<accession>A0AAE1MPN7</accession>
<dbReference type="Pfam" id="PF12819">
    <property type="entry name" value="Malectin_like"/>
    <property type="match status" value="1"/>
</dbReference>
<dbReference type="InterPro" id="IPR024788">
    <property type="entry name" value="Malectin-like_Carb-bd_dom"/>
</dbReference>
<keyword evidence="6 8" id="KW-1133">Transmembrane helix</keyword>
<organism evidence="11 12">
    <name type="scientific">Acacia crassicarpa</name>
    <name type="common">northern wattle</name>
    <dbReference type="NCBI Taxonomy" id="499986"/>
    <lineage>
        <taxon>Eukaryota</taxon>
        <taxon>Viridiplantae</taxon>
        <taxon>Streptophyta</taxon>
        <taxon>Embryophyta</taxon>
        <taxon>Tracheophyta</taxon>
        <taxon>Spermatophyta</taxon>
        <taxon>Magnoliopsida</taxon>
        <taxon>eudicotyledons</taxon>
        <taxon>Gunneridae</taxon>
        <taxon>Pentapetalae</taxon>
        <taxon>rosids</taxon>
        <taxon>fabids</taxon>
        <taxon>Fabales</taxon>
        <taxon>Fabaceae</taxon>
        <taxon>Caesalpinioideae</taxon>
        <taxon>mimosoid clade</taxon>
        <taxon>Acacieae</taxon>
        <taxon>Acacia</taxon>
    </lineage>
</organism>
<dbReference type="Pfam" id="PF13855">
    <property type="entry name" value="LRR_8"/>
    <property type="match status" value="1"/>
</dbReference>
<dbReference type="PANTHER" id="PTHR45631">
    <property type="entry name" value="OS07G0107800 PROTEIN-RELATED"/>
    <property type="match status" value="1"/>
</dbReference>
<keyword evidence="3 8" id="KW-0812">Transmembrane</keyword>
<dbReference type="SUPFAM" id="SSF52058">
    <property type="entry name" value="L domain-like"/>
    <property type="match status" value="1"/>
</dbReference>
<keyword evidence="12" id="KW-1185">Reference proteome</keyword>
<evidence type="ECO:0000256" key="9">
    <source>
        <dbReference type="SAM" id="SignalP"/>
    </source>
</evidence>
<proteinExistence type="predicted"/>
<evidence type="ECO:0000256" key="5">
    <source>
        <dbReference type="ARBA" id="ARBA00022737"/>
    </source>
</evidence>
<reference evidence="11" key="1">
    <citation type="submission" date="2023-10" db="EMBL/GenBank/DDBJ databases">
        <title>Chromosome-level genome of the transformable northern wattle, Acacia crassicarpa.</title>
        <authorList>
            <person name="Massaro I."/>
            <person name="Sinha N.R."/>
            <person name="Poethig S."/>
            <person name="Leichty A.R."/>
        </authorList>
    </citation>
    <scope>NUCLEOTIDE SEQUENCE</scope>
    <source>
        <strain evidence="11">Acra3RX</strain>
        <tissue evidence="11">Leaf</tissue>
    </source>
</reference>
<evidence type="ECO:0000256" key="4">
    <source>
        <dbReference type="ARBA" id="ARBA00022729"/>
    </source>
</evidence>
<evidence type="ECO:0000259" key="10">
    <source>
        <dbReference type="Pfam" id="PF12819"/>
    </source>
</evidence>
<evidence type="ECO:0000313" key="12">
    <source>
        <dbReference type="Proteomes" id="UP001293593"/>
    </source>
</evidence>
<evidence type="ECO:0000256" key="6">
    <source>
        <dbReference type="ARBA" id="ARBA00022989"/>
    </source>
</evidence>
<gene>
    <name evidence="11" type="ORF">QN277_022468</name>
</gene>
<evidence type="ECO:0000256" key="2">
    <source>
        <dbReference type="ARBA" id="ARBA00022614"/>
    </source>
</evidence>
<feature type="domain" description="Malectin-like" evidence="10">
    <location>
        <begin position="31"/>
        <end position="355"/>
    </location>
</feature>
<evidence type="ECO:0000256" key="7">
    <source>
        <dbReference type="ARBA" id="ARBA00023136"/>
    </source>
</evidence>
<dbReference type="GO" id="GO:0016020">
    <property type="term" value="C:membrane"/>
    <property type="evidence" value="ECO:0007669"/>
    <property type="project" value="UniProtKB-SubCell"/>
</dbReference>
<name>A0AAE1MPN7_9FABA</name>
<dbReference type="EMBL" id="JAWXYG010000006">
    <property type="protein sequence ID" value="KAK4269288.1"/>
    <property type="molecule type" value="Genomic_DNA"/>
</dbReference>
<dbReference type="InterPro" id="IPR032675">
    <property type="entry name" value="LRR_dom_sf"/>
</dbReference>
<keyword evidence="5" id="KW-0677">Repeat</keyword>
<comment type="subcellular location">
    <subcellularLocation>
        <location evidence="1">Membrane</location>
        <topology evidence="1">Single-pass membrane protein</topology>
    </subcellularLocation>
</comment>
<dbReference type="Proteomes" id="UP001293593">
    <property type="component" value="Unassembled WGS sequence"/>
</dbReference>
<dbReference type="Gene3D" id="2.60.120.430">
    <property type="entry name" value="Galactose-binding lectin"/>
    <property type="match status" value="1"/>
</dbReference>
<evidence type="ECO:0000256" key="3">
    <source>
        <dbReference type="ARBA" id="ARBA00022692"/>
    </source>
</evidence>
<keyword evidence="2" id="KW-0433">Leucine-rich repeat</keyword>
<feature type="signal peptide" evidence="9">
    <location>
        <begin position="1"/>
        <end position="22"/>
    </location>
</feature>
<feature type="chain" id="PRO_5041980248" description="Malectin-like domain-containing protein" evidence="9">
    <location>
        <begin position="23"/>
        <end position="553"/>
    </location>
</feature>
<sequence>MAGHVLLALLQLALTLSALVHSQNQPGFISIDCGLVDKPSYTDESTSIYYTSDANIISTGISHSISSKHKTQNLKRQFWNVRSFPEGTRNCYTLVAPQASSNKYLVRAMFMYGNYDGENSLPKFDIYLGANWWDSVMFQNESEIVSKEIIYVASSDYAHVCLFNTNSGTPFISVLELRVLDSDAYLFNTLSLLARYDLGLRDAELVRYPDDSYDRIWRPSDSEDWRQINTLLHVDQGLSSTTSSYGLITYPPSIVMRTASTPANVSNKMEVHFQIGNNSYFVYLYFAEIQKLQANEIREFNIFVNGELFRANFSPSYLQTLNILAIGNGPWLSILINKTDRSTLPPLVNAIEVYMDKNLSQPQTQQTDVDAIMNIKSIYGIKRNWQGDPCTPQAYSWDGLNCSYDGSGPPRITSLNLSSSRLTGNIAPDVSNLKDIEYLDLSNNNLVGDVPSFLSQLQFLRVLDLEGNQLSGIIPTKLMDRSNNGSLKLSFGGNPNLCSSEDSCKSSRAKLVIPLVSSLAGAFILLATTITFCTYRRKQTGTCLMSSIGKNSL</sequence>
<evidence type="ECO:0000256" key="1">
    <source>
        <dbReference type="ARBA" id="ARBA00004167"/>
    </source>
</evidence>
<comment type="caution">
    <text evidence="11">The sequence shown here is derived from an EMBL/GenBank/DDBJ whole genome shotgun (WGS) entry which is preliminary data.</text>
</comment>
<dbReference type="AlphaFoldDB" id="A0AAE1MPN7"/>
<keyword evidence="7 8" id="KW-0472">Membrane</keyword>